<name>A0A1X2G8H7_9FUNG</name>
<reference evidence="2 3" key="1">
    <citation type="submission" date="2016-07" db="EMBL/GenBank/DDBJ databases">
        <title>Pervasive Adenine N6-methylation of Active Genes in Fungi.</title>
        <authorList>
            <consortium name="DOE Joint Genome Institute"/>
            <person name="Mondo S.J."/>
            <person name="Dannebaum R.O."/>
            <person name="Kuo R.C."/>
            <person name="Labutti K."/>
            <person name="Haridas S."/>
            <person name="Kuo A."/>
            <person name="Salamov A."/>
            <person name="Ahrendt S.R."/>
            <person name="Lipzen A."/>
            <person name="Sullivan W."/>
            <person name="Andreopoulos W.B."/>
            <person name="Clum A."/>
            <person name="Lindquist E."/>
            <person name="Daum C."/>
            <person name="Ramamoorthy G.K."/>
            <person name="Gryganskyi A."/>
            <person name="Culley D."/>
            <person name="Magnuson J.K."/>
            <person name="James T.Y."/>
            <person name="O'Malley M.A."/>
            <person name="Stajich J.E."/>
            <person name="Spatafora J.W."/>
            <person name="Visel A."/>
            <person name="Grigoriev I.V."/>
        </authorList>
    </citation>
    <scope>NUCLEOTIDE SEQUENCE [LARGE SCALE GENOMIC DNA]</scope>
    <source>
        <strain evidence="2 3">NRRL 3301</strain>
    </source>
</reference>
<dbReference type="OrthoDB" id="5570013at2759"/>
<accession>A0A1X2G8H7</accession>
<evidence type="ECO:0000256" key="1">
    <source>
        <dbReference type="SAM" id="MobiDB-lite"/>
    </source>
</evidence>
<keyword evidence="3" id="KW-1185">Reference proteome</keyword>
<evidence type="ECO:0000313" key="2">
    <source>
        <dbReference type="EMBL" id="ORX47757.1"/>
    </source>
</evidence>
<sequence length="305" mass="33606">MDDAHIAPAGVLPANPSTGTKHQDNAASLPTASNSPPAPSAPPSLSQQQQSDPRTPTAYDWHQDDMHDTSDLKNAIIERRETNEEIRWQGPLLRARRVHLRTTNSKLQLQGNMEAWKSVDLETTNGKIAWTGDYIKARRVNIQTSNSNIELQGKIAARDIRICTSNSKILGEKCYVVGGPDGRVEITSSNGKIHVPHMFNIDDELVVKTSSASVELGVHSNRPHLMDVRVQTSHSKIVLNMPAAFAGNFKLITSSRNQVIIEDPQGAIQYDNTVLDARQGTRFQGGKGQLRVVNKDGDIYVNFTM</sequence>
<feature type="compositionally biased region" description="Low complexity" evidence="1">
    <location>
        <begin position="43"/>
        <end position="53"/>
    </location>
</feature>
<comment type="caution">
    <text evidence="2">The sequence shown here is derived from an EMBL/GenBank/DDBJ whole genome shotgun (WGS) entry which is preliminary data.</text>
</comment>
<dbReference type="STRING" id="101127.A0A1X2G8H7"/>
<organism evidence="2 3">
    <name type="scientific">Hesseltinella vesiculosa</name>
    <dbReference type="NCBI Taxonomy" id="101127"/>
    <lineage>
        <taxon>Eukaryota</taxon>
        <taxon>Fungi</taxon>
        <taxon>Fungi incertae sedis</taxon>
        <taxon>Mucoromycota</taxon>
        <taxon>Mucoromycotina</taxon>
        <taxon>Mucoromycetes</taxon>
        <taxon>Mucorales</taxon>
        <taxon>Cunninghamellaceae</taxon>
        <taxon>Hesseltinella</taxon>
    </lineage>
</organism>
<dbReference type="EMBL" id="MCGT01000032">
    <property type="protein sequence ID" value="ORX47757.1"/>
    <property type="molecule type" value="Genomic_DNA"/>
</dbReference>
<protein>
    <recommendedName>
        <fullName evidence="4">Adhesin domain-containing protein</fullName>
    </recommendedName>
</protein>
<gene>
    <name evidence="2" type="ORF">DM01DRAFT_1338983</name>
</gene>
<feature type="region of interest" description="Disordered" evidence="1">
    <location>
        <begin position="1"/>
        <end position="67"/>
    </location>
</feature>
<dbReference type="Proteomes" id="UP000242146">
    <property type="component" value="Unassembled WGS sequence"/>
</dbReference>
<dbReference type="AlphaFoldDB" id="A0A1X2G8H7"/>
<feature type="compositionally biased region" description="Low complexity" evidence="1">
    <location>
        <begin position="26"/>
        <end position="35"/>
    </location>
</feature>
<evidence type="ECO:0000313" key="3">
    <source>
        <dbReference type="Proteomes" id="UP000242146"/>
    </source>
</evidence>
<proteinExistence type="predicted"/>
<evidence type="ECO:0008006" key="4">
    <source>
        <dbReference type="Google" id="ProtNLM"/>
    </source>
</evidence>